<evidence type="ECO:0000313" key="6">
    <source>
        <dbReference type="Ensembl" id="ENSECRP00000019871.1"/>
    </source>
</evidence>
<dbReference type="InterPro" id="IPR001073">
    <property type="entry name" value="C1q_dom"/>
</dbReference>
<dbReference type="GO" id="GO:0099558">
    <property type="term" value="P:maintenance of synapse structure"/>
    <property type="evidence" value="ECO:0007669"/>
    <property type="project" value="TreeGrafter"/>
</dbReference>
<dbReference type="GeneID" id="114657694"/>
<dbReference type="OrthoDB" id="6080680at2759"/>
<accession>A0A8C4SQ53</accession>
<reference evidence="6" key="3">
    <citation type="submission" date="2025-09" db="UniProtKB">
        <authorList>
            <consortium name="Ensembl"/>
        </authorList>
    </citation>
    <scope>IDENTIFICATION</scope>
</reference>
<evidence type="ECO:0000256" key="2">
    <source>
        <dbReference type="ARBA" id="ARBA00022525"/>
    </source>
</evidence>
<reference evidence="6" key="1">
    <citation type="submission" date="2021-06" db="EMBL/GenBank/DDBJ databases">
        <authorList>
            <consortium name="Wellcome Sanger Institute Data Sharing"/>
        </authorList>
    </citation>
    <scope>NUCLEOTIDE SEQUENCE [LARGE SCALE GENOMIC DNA]</scope>
</reference>
<name>A0A8C4SQ53_ERPCA</name>
<dbReference type="InterPro" id="IPR050822">
    <property type="entry name" value="Cerebellin_Synaptic_Org"/>
</dbReference>
<keyword evidence="2" id="KW-0964">Secreted</keyword>
<dbReference type="PROSITE" id="PS50871">
    <property type="entry name" value="C1Q"/>
    <property type="match status" value="1"/>
</dbReference>
<keyword evidence="7" id="KW-1185">Reference proteome</keyword>
<keyword evidence="3 4" id="KW-0732">Signal</keyword>
<dbReference type="SUPFAM" id="SSF49842">
    <property type="entry name" value="TNF-like"/>
    <property type="match status" value="1"/>
</dbReference>
<evidence type="ECO:0000313" key="7">
    <source>
        <dbReference type="Proteomes" id="UP000694620"/>
    </source>
</evidence>
<dbReference type="Proteomes" id="UP000694620">
    <property type="component" value="Chromosome 9"/>
</dbReference>
<dbReference type="GO" id="GO:0005576">
    <property type="term" value="C:extracellular region"/>
    <property type="evidence" value="ECO:0007669"/>
    <property type="project" value="UniProtKB-SubCell"/>
</dbReference>
<comment type="subcellular location">
    <subcellularLocation>
        <location evidence="1">Secreted</location>
    </subcellularLocation>
</comment>
<organism evidence="6 7">
    <name type="scientific">Erpetoichthys calabaricus</name>
    <name type="common">Rope fish</name>
    <name type="synonym">Calamoichthys calabaricus</name>
    <dbReference type="NCBI Taxonomy" id="27687"/>
    <lineage>
        <taxon>Eukaryota</taxon>
        <taxon>Metazoa</taxon>
        <taxon>Chordata</taxon>
        <taxon>Craniata</taxon>
        <taxon>Vertebrata</taxon>
        <taxon>Euteleostomi</taxon>
        <taxon>Actinopterygii</taxon>
        <taxon>Polypteriformes</taxon>
        <taxon>Polypteridae</taxon>
        <taxon>Erpetoichthys</taxon>
    </lineage>
</organism>
<dbReference type="PANTHER" id="PTHR22923">
    <property type="entry name" value="CEREBELLIN-RELATED"/>
    <property type="match status" value="1"/>
</dbReference>
<evidence type="ECO:0000256" key="1">
    <source>
        <dbReference type="ARBA" id="ARBA00004613"/>
    </source>
</evidence>
<dbReference type="PRINTS" id="PR00007">
    <property type="entry name" value="COMPLEMNTC1Q"/>
</dbReference>
<protein>
    <submittedName>
        <fullName evidence="6">Cerebellin 20</fullName>
    </submittedName>
</protein>
<dbReference type="PANTHER" id="PTHR22923:SF103">
    <property type="entry name" value="CEREBELLIN 20-RELATED"/>
    <property type="match status" value="1"/>
</dbReference>
<proteinExistence type="predicted"/>
<gene>
    <name evidence="6" type="primary">LOC114657694</name>
</gene>
<dbReference type="SMART" id="SM00110">
    <property type="entry name" value="C1Q"/>
    <property type="match status" value="1"/>
</dbReference>
<feature type="domain" description="C1q" evidence="5">
    <location>
        <begin position="78"/>
        <end position="223"/>
    </location>
</feature>
<dbReference type="RefSeq" id="XP_051788124.1">
    <property type="nucleotide sequence ID" value="XM_051932164.1"/>
</dbReference>
<reference evidence="6" key="2">
    <citation type="submission" date="2025-08" db="UniProtKB">
        <authorList>
            <consortium name="Ensembl"/>
        </authorList>
    </citation>
    <scope>IDENTIFICATION</scope>
</reference>
<feature type="signal peptide" evidence="4">
    <location>
        <begin position="1"/>
        <end position="19"/>
    </location>
</feature>
<dbReference type="AlphaFoldDB" id="A0A8C4SQ53"/>
<dbReference type="GO" id="GO:0045202">
    <property type="term" value="C:synapse"/>
    <property type="evidence" value="ECO:0007669"/>
    <property type="project" value="TreeGrafter"/>
</dbReference>
<evidence type="ECO:0000256" key="3">
    <source>
        <dbReference type="ARBA" id="ARBA00022729"/>
    </source>
</evidence>
<sequence length="223" mass="24935">MTGLQILWLLSLALWSCVAQNYTWGVEESNQTGCVSDTASCGCCLMQQWVQRLEKYFNLTLETLDRKLETTTRRVAELRASRTAFSVSLSNRLEVLGPFKTNTTVVYRKVFVNQGAAYNEQTGIFTTPVAGLYSFSFTAFHDAGAPAQKLRIYMVLQRNGQDVVGLHDTTSTDQEDSATQNVVLQLDAGDRVCVKLLADFVLFDDINHYNTFSGFFLSPVLLL</sequence>
<feature type="chain" id="PRO_5033981761" evidence="4">
    <location>
        <begin position="20"/>
        <end position="223"/>
    </location>
</feature>
<dbReference type="Pfam" id="PF00386">
    <property type="entry name" value="C1q"/>
    <property type="match status" value="1"/>
</dbReference>
<evidence type="ECO:0000259" key="5">
    <source>
        <dbReference type="PROSITE" id="PS50871"/>
    </source>
</evidence>
<evidence type="ECO:0000256" key="4">
    <source>
        <dbReference type="SAM" id="SignalP"/>
    </source>
</evidence>
<dbReference type="Ensembl" id="ENSECRT00000020293.1">
    <property type="protein sequence ID" value="ENSECRP00000019871.1"/>
    <property type="gene ID" value="ENSECRG00000013329.1"/>
</dbReference>
<dbReference type="InterPro" id="IPR008983">
    <property type="entry name" value="Tumour_necrosis_fac-like_dom"/>
</dbReference>
<dbReference type="Gene3D" id="2.60.120.40">
    <property type="match status" value="1"/>
</dbReference>
<dbReference type="GeneTree" id="ENSGT00940000163520"/>